<evidence type="ECO:0000256" key="4">
    <source>
        <dbReference type="ARBA" id="ARBA00022692"/>
    </source>
</evidence>
<keyword evidence="3" id="KW-0808">Transferase</keyword>
<dbReference type="InterPro" id="IPR029044">
    <property type="entry name" value="Nucleotide-diphossugar_trans"/>
</dbReference>
<evidence type="ECO:0000256" key="1">
    <source>
        <dbReference type="ARBA" id="ARBA00004141"/>
    </source>
</evidence>
<dbReference type="GO" id="GO:0016757">
    <property type="term" value="F:glycosyltransferase activity"/>
    <property type="evidence" value="ECO:0007669"/>
    <property type="project" value="UniProtKB-KW"/>
</dbReference>
<proteinExistence type="predicted"/>
<name>A0A371R5R1_9CREN</name>
<dbReference type="PANTHER" id="PTHR43867">
    <property type="entry name" value="CELLULOSE SYNTHASE CATALYTIC SUBUNIT A [UDP-FORMING]"/>
    <property type="match status" value="1"/>
</dbReference>
<dbReference type="AlphaFoldDB" id="A0A371R5R1"/>
<protein>
    <submittedName>
        <fullName evidence="8">Cellulose biosynthesis protein CelA</fullName>
    </submittedName>
</protein>
<feature type="transmembrane region" description="Helical" evidence="7">
    <location>
        <begin position="335"/>
        <end position="357"/>
    </location>
</feature>
<evidence type="ECO:0000256" key="6">
    <source>
        <dbReference type="ARBA" id="ARBA00023136"/>
    </source>
</evidence>
<evidence type="ECO:0000256" key="3">
    <source>
        <dbReference type="ARBA" id="ARBA00022679"/>
    </source>
</evidence>
<evidence type="ECO:0000313" key="9">
    <source>
        <dbReference type="Proteomes" id="UP000256877"/>
    </source>
</evidence>
<dbReference type="PANTHER" id="PTHR43867:SF2">
    <property type="entry name" value="CELLULOSE SYNTHASE CATALYTIC SUBUNIT A [UDP-FORMING]"/>
    <property type="match status" value="1"/>
</dbReference>
<dbReference type="SUPFAM" id="SSF53448">
    <property type="entry name" value="Nucleotide-diphospho-sugar transferases"/>
    <property type="match status" value="1"/>
</dbReference>
<organism evidence="8 9">
    <name type="scientific">Pyrobaculum aerophilum</name>
    <dbReference type="NCBI Taxonomy" id="13773"/>
    <lineage>
        <taxon>Archaea</taxon>
        <taxon>Thermoproteota</taxon>
        <taxon>Thermoprotei</taxon>
        <taxon>Thermoproteales</taxon>
        <taxon>Thermoproteaceae</taxon>
        <taxon>Pyrobaculum</taxon>
    </lineage>
</organism>
<dbReference type="InterPro" id="IPR050321">
    <property type="entry name" value="Glycosyltr_2/OpgH_subfam"/>
</dbReference>
<keyword evidence="4 7" id="KW-0812">Transmembrane</keyword>
<reference evidence="8 9" key="1">
    <citation type="submission" date="2017-07" db="EMBL/GenBank/DDBJ databases">
        <title>Draft genome sequence of aerobic hyperthermophilic archaea, Pyrobaculum aerophilum YKB31 and YKB32.</title>
        <authorList>
            <person name="Mochizuki T."/>
            <person name="Berliner A.J."/>
            <person name="Yoshida-Takashima Y."/>
            <person name="Takaki Y."/>
            <person name="Nunoura T."/>
            <person name="Takai K."/>
        </authorList>
    </citation>
    <scope>NUCLEOTIDE SEQUENCE [LARGE SCALE GENOMIC DNA]</scope>
    <source>
        <strain evidence="8 9">YKB32</strain>
    </source>
</reference>
<keyword evidence="2" id="KW-0328">Glycosyltransferase</keyword>
<evidence type="ECO:0000256" key="5">
    <source>
        <dbReference type="ARBA" id="ARBA00022989"/>
    </source>
</evidence>
<evidence type="ECO:0000256" key="7">
    <source>
        <dbReference type="SAM" id="Phobius"/>
    </source>
</evidence>
<evidence type="ECO:0000313" key="8">
    <source>
        <dbReference type="EMBL" id="RFA99418.1"/>
    </source>
</evidence>
<evidence type="ECO:0000256" key="2">
    <source>
        <dbReference type="ARBA" id="ARBA00022676"/>
    </source>
</evidence>
<feature type="transmembrane region" description="Helical" evidence="7">
    <location>
        <begin position="5"/>
        <end position="22"/>
    </location>
</feature>
<gene>
    <name evidence="8" type="ORF">CGL52_03390</name>
</gene>
<comment type="caution">
    <text evidence="8">The sequence shown here is derived from an EMBL/GenBank/DDBJ whole genome shotgun (WGS) entry which is preliminary data.</text>
</comment>
<feature type="transmembrane region" description="Helical" evidence="7">
    <location>
        <begin position="28"/>
        <end position="47"/>
    </location>
</feature>
<dbReference type="GO" id="GO:0016020">
    <property type="term" value="C:membrane"/>
    <property type="evidence" value="ECO:0007669"/>
    <property type="project" value="UniProtKB-SubCell"/>
</dbReference>
<dbReference type="Gene3D" id="3.90.550.10">
    <property type="entry name" value="Spore Coat Polysaccharide Biosynthesis Protein SpsA, Chain A"/>
    <property type="match status" value="1"/>
</dbReference>
<accession>A0A371R5R1</accession>
<dbReference type="Proteomes" id="UP000256877">
    <property type="component" value="Unassembled WGS sequence"/>
</dbReference>
<comment type="subcellular location">
    <subcellularLocation>
        <location evidence="1">Membrane</location>
        <topology evidence="1">Multi-pass membrane protein</topology>
    </subcellularLocation>
</comment>
<dbReference type="EMBL" id="NMUF01000006">
    <property type="protein sequence ID" value="RFA99418.1"/>
    <property type="molecule type" value="Genomic_DNA"/>
</dbReference>
<keyword evidence="5 7" id="KW-1133">Transmembrane helix</keyword>
<keyword evidence="6 7" id="KW-0472">Membrane</keyword>
<sequence>MIINILIFASVFVLPIFPSLFIGLWYPLWLIVTIDAFLWFVFAWQWLRGRGKRYPLVLKVPSFKVAVFIPVYNEDPELVKGTIRSVKAALRGRGDIYLLDDSTDKSIRDRLRGICSELGVIYVHRGIRREFKAGALNYCLWKFGYKYEYVAVFDADQRPAENFFDVVMSFFSKGVGFVQAPQLYSELKSPMAKASWYQQLPFLKAIMRGRSGSSAFSLGSGTVFKTSALLKIGGFVEVLTEDLATSIKIHELGLKSIYIDAELLWYGEPPATAAAYITQQTRWAFGSFQTLPMLLKSKLPLPHYIDYLAGILYWLRIGILRFLEIALSPLFASLVFPEFFILYYIILFSYFIFYNIIMKKIGETYSFILHKGAEYVASIAAASAFLAWCLKRKMPFKVTPKRGTKRCVPCAFL</sequence>
<dbReference type="Pfam" id="PF13641">
    <property type="entry name" value="Glyco_tranf_2_3"/>
    <property type="match status" value="1"/>
</dbReference>